<organism evidence="5 6">
    <name type="scientific">Populus tomentosa</name>
    <name type="common">Chinese white poplar</name>
    <dbReference type="NCBI Taxonomy" id="118781"/>
    <lineage>
        <taxon>Eukaryota</taxon>
        <taxon>Viridiplantae</taxon>
        <taxon>Streptophyta</taxon>
        <taxon>Embryophyta</taxon>
        <taxon>Tracheophyta</taxon>
        <taxon>Spermatophyta</taxon>
        <taxon>Magnoliopsida</taxon>
        <taxon>eudicotyledons</taxon>
        <taxon>Gunneridae</taxon>
        <taxon>Pentapetalae</taxon>
        <taxon>rosids</taxon>
        <taxon>fabids</taxon>
        <taxon>Malpighiales</taxon>
        <taxon>Salicaceae</taxon>
        <taxon>Saliceae</taxon>
        <taxon>Populus</taxon>
    </lineage>
</organism>
<protein>
    <recommendedName>
        <fullName evidence="7">NADPH--cytochrome P450 reductase</fullName>
    </recommendedName>
</protein>
<sequence>MSSGGANLVRFVESVLGISFGDSLSDSVVVIITTSFAALVGLLVLVLKRSSDRSKDIKPLVVPKSLSIKDEEDESEALGGKTKVTIFYGTQTGTAEGFAKALAEEVKARYEKAAVKVFDLHYMRELASFEIIAYVCVLCGLNQDDYAMEDDQYEEKLKKETLALFMVATYGDGEPTDNAARFYKWFTEGNERGIWLQQLSYGVFGLGNRQYEHFNKIAKVLDDLLCEQEFSSLIDIGGKRLVPVGLGDDDQCIEDDFSAWKELLWPELDQLLRDEDDVNAPSTPYTAAIPEYRLVIHDPSIISVEDKFSNLANGNVSFDIHHPCRVNVAVQKELHKAESDRSCIHLEFDITGTRITYETGDHLGVYAENSDETVEEAGKLLDKPLDLLFSIHADNEDGTAIGSSLPPPFPGPCTLHTALACYADLLSPPKKIYLLLVGNYAVRLLCLPWLLMPVNLARQIDSSFYHHRKERSNEYSHWVMASQRSLLEVMAEFPSSKPPLGIFFAAVAPRLQPRYYSISSSPRYTPNRVHVTCALVYGPTPTGRIHKGVCSTWMKDFIYEDELNNFVEQGVISELIVAFSREGPQKEYVQHKMVDRAAEIWTIISQGGYFYVCGDAKGMARDVHRTLHTIVQEQGGLDSSKTESMVKKLQMEGRYLRDVW</sequence>
<name>A0A8X8D1F1_POPTO</name>
<evidence type="ECO:0000259" key="3">
    <source>
        <dbReference type="PROSITE" id="PS50902"/>
    </source>
</evidence>
<keyword evidence="2" id="KW-1133">Transmembrane helix</keyword>
<dbReference type="Proteomes" id="UP000886885">
    <property type="component" value="Chromosome 5D"/>
</dbReference>
<evidence type="ECO:0000313" key="6">
    <source>
        <dbReference type="Proteomes" id="UP000886885"/>
    </source>
</evidence>
<dbReference type="InterPro" id="IPR017927">
    <property type="entry name" value="FAD-bd_FR_type"/>
</dbReference>
<keyword evidence="2" id="KW-0472">Membrane</keyword>
<dbReference type="FunFam" id="3.40.50.360:FF:000023">
    <property type="entry name" value="NADPH--cytochrome P450 reductase"/>
    <property type="match status" value="1"/>
</dbReference>
<evidence type="ECO:0000313" key="5">
    <source>
        <dbReference type="EMBL" id="KAG6774112.1"/>
    </source>
</evidence>
<dbReference type="GO" id="GO:0005829">
    <property type="term" value="C:cytosol"/>
    <property type="evidence" value="ECO:0007669"/>
    <property type="project" value="TreeGrafter"/>
</dbReference>
<dbReference type="GO" id="GO:0003958">
    <property type="term" value="F:NADPH-hemoprotein reductase activity"/>
    <property type="evidence" value="ECO:0007669"/>
    <property type="project" value="TreeGrafter"/>
</dbReference>
<keyword evidence="6" id="KW-1185">Reference proteome</keyword>
<evidence type="ECO:0000256" key="1">
    <source>
        <dbReference type="ARBA" id="ARBA00022630"/>
    </source>
</evidence>
<evidence type="ECO:0000256" key="2">
    <source>
        <dbReference type="SAM" id="Phobius"/>
    </source>
</evidence>
<dbReference type="Pfam" id="PF00258">
    <property type="entry name" value="Flavodoxin_1"/>
    <property type="match status" value="2"/>
</dbReference>
<dbReference type="PROSITE" id="PS51384">
    <property type="entry name" value="FAD_FR"/>
    <property type="match status" value="1"/>
</dbReference>
<dbReference type="GO" id="GO:0010181">
    <property type="term" value="F:FMN binding"/>
    <property type="evidence" value="ECO:0007669"/>
    <property type="project" value="InterPro"/>
</dbReference>
<comment type="caution">
    <text evidence="5">The sequence shown here is derived from an EMBL/GenBank/DDBJ whole genome shotgun (WGS) entry which is preliminary data.</text>
</comment>
<dbReference type="AlphaFoldDB" id="A0A8X8D1F1"/>
<dbReference type="OrthoDB" id="1856718at2759"/>
<dbReference type="GO" id="GO:0050660">
    <property type="term" value="F:flavin adenine dinucleotide binding"/>
    <property type="evidence" value="ECO:0007669"/>
    <property type="project" value="TreeGrafter"/>
</dbReference>
<keyword evidence="2" id="KW-0812">Transmembrane</keyword>
<dbReference type="Pfam" id="PF00667">
    <property type="entry name" value="FAD_binding_1"/>
    <property type="match status" value="2"/>
</dbReference>
<dbReference type="InterPro" id="IPR003097">
    <property type="entry name" value="CysJ-like_FAD-binding"/>
</dbReference>
<evidence type="ECO:0008006" key="7">
    <source>
        <dbReference type="Google" id="ProtNLM"/>
    </source>
</evidence>
<feature type="transmembrane region" description="Helical" evidence="2">
    <location>
        <begin position="432"/>
        <end position="452"/>
    </location>
</feature>
<feature type="transmembrane region" description="Helical" evidence="2">
    <location>
        <begin position="28"/>
        <end position="47"/>
    </location>
</feature>
<feature type="domain" description="Flavodoxin-like" evidence="3">
    <location>
        <begin position="84"/>
        <end position="265"/>
    </location>
</feature>
<dbReference type="PANTHER" id="PTHR19384">
    <property type="entry name" value="NITRIC OXIDE SYNTHASE-RELATED"/>
    <property type="match status" value="1"/>
</dbReference>
<evidence type="ECO:0000259" key="4">
    <source>
        <dbReference type="PROSITE" id="PS51384"/>
    </source>
</evidence>
<keyword evidence="1" id="KW-0285">Flavoprotein</keyword>
<reference evidence="5" key="1">
    <citation type="journal article" date="2020" name="bioRxiv">
        <title>Hybrid origin of Populus tomentosa Carr. identified through genome sequencing and phylogenomic analysis.</title>
        <authorList>
            <person name="An X."/>
            <person name="Gao K."/>
            <person name="Chen Z."/>
            <person name="Li J."/>
            <person name="Yang X."/>
            <person name="Yang X."/>
            <person name="Zhou J."/>
            <person name="Guo T."/>
            <person name="Zhao T."/>
            <person name="Huang S."/>
            <person name="Miao D."/>
            <person name="Khan W.U."/>
            <person name="Rao P."/>
            <person name="Ye M."/>
            <person name="Lei B."/>
            <person name="Liao W."/>
            <person name="Wang J."/>
            <person name="Ji L."/>
            <person name="Li Y."/>
            <person name="Guo B."/>
            <person name="Mustafa N.S."/>
            <person name="Li S."/>
            <person name="Yun Q."/>
            <person name="Keller S.R."/>
            <person name="Mao J."/>
            <person name="Zhang R."/>
            <person name="Strauss S.H."/>
        </authorList>
    </citation>
    <scope>NUCLEOTIDE SEQUENCE</scope>
    <source>
        <strain evidence="5">GM15</strain>
        <tissue evidence="5">Leaf</tissue>
    </source>
</reference>
<dbReference type="PROSITE" id="PS50902">
    <property type="entry name" value="FLAVODOXIN_LIKE"/>
    <property type="match status" value="1"/>
</dbReference>
<proteinExistence type="predicted"/>
<dbReference type="PANTHER" id="PTHR19384:SF111">
    <property type="entry name" value="NADPH--CYTOCHROME P450 REDUCTASE 1"/>
    <property type="match status" value="1"/>
</dbReference>
<feature type="domain" description="FAD-binding FR-type" evidence="4">
    <location>
        <begin position="321"/>
        <end position="591"/>
    </location>
</feature>
<gene>
    <name evidence="5" type="ORF">POTOM_021461</name>
</gene>
<accession>A0A8X8D1F1</accession>
<dbReference type="EMBL" id="JAAWWB010000010">
    <property type="protein sequence ID" value="KAG6774112.1"/>
    <property type="molecule type" value="Genomic_DNA"/>
</dbReference>
<dbReference type="InterPro" id="IPR008254">
    <property type="entry name" value="Flavodoxin/NO_synth"/>
</dbReference>